<name>A0AAD3DDE8_9CHLO</name>
<feature type="non-terminal residue" evidence="1">
    <location>
        <position position="146"/>
    </location>
</feature>
<proteinExistence type="predicted"/>
<evidence type="ECO:0000313" key="1">
    <source>
        <dbReference type="EMBL" id="GFR39794.1"/>
    </source>
</evidence>
<accession>A0AAD3DDE8</accession>
<keyword evidence="2" id="KW-1185">Reference proteome</keyword>
<gene>
    <name evidence="1" type="ORF">Agub_g280</name>
</gene>
<protein>
    <submittedName>
        <fullName evidence="1">Uncharacterized protein</fullName>
    </submittedName>
</protein>
<organism evidence="1 2">
    <name type="scientific">Astrephomene gubernaculifera</name>
    <dbReference type="NCBI Taxonomy" id="47775"/>
    <lineage>
        <taxon>Eukaryota</taxon>
        <taxon>Viridiplantae</taxon>
        <taxon>Chlorophyta</taxon>
        <taxon>core chlorophytes</taxon>
        <taxon>Chlorophyceae</taxon>
        <taxon>CS clade</taxon>
        <taxon>Chlamydomonadales</taxon>
        <taxon>Astrephomenaceae</taxon>
        <taxon>Astrephomene</taxon>
    </lineage>
</organism>
<dbReference type="AlphaFoldDB" id="A0AAD3DDE8"/>
<dbReference type="Proteomes" id="UP001054857">
    <property type="component" value="Unassembled WGS sequence"/>
</dbReference>
<comment type="caution">
    <text evidence="1">The sequence shown here is derived from an EMBL/GenBank/DDBJ whole genome shotgun (WGS) entry which is preliminary data.</text>
</comment>
<dbReference type="EMBL" id="BMAR01000001">
    <property type="protein sequence ID" value="GFR39794.1"/>
    <property type="molecule type" value="Genomic_DNA"/>
</dbReference>
<sequence length="146" mass="14753">MLGDAAFESLHELMEHRKSVTRALSAAIARYKELYGGGAVLGDMGGTAGAGAGGSASSSMPVYGTTVTITSSSQKLLAKLQRKDAKKQGSKGKSDAEVEVEWLMQAGMRALMDIEAPPAAAANTILLAGGVELRIGSGEGQAGGAA</sequence>
<evidence type="ECO:0000313" key="2">
    <source>
        <dbReference type="Proteomes" id="UP001054857"/>
    </source>
</evidence>
<reference evidence="1 2" key="1">
    <citation type="journal article" date="2021" name="Sci. Rep.">
        <title>Genome sequencing of the multicellular alga Astrephomene provides insights into convergent evolution of germ-soma differentiation.</title>
        <authorList>
            <person name="Yamashita S."/>
            <person name="Yamamoto K."/>
            <person name="Matsuzaki R."/>
            <person name="Suzuki S."/>
            <person name="Yamaguchi H."/>
            <person name="Hirooka S."/>
            <person name="Minakuchi Y."/>
            <person name="Miyagishima S."/>
            <person name="Kawachi M."/>
            <person name="Toyoda A."/>
            <person name="Nozaki H."/>
        </authorList>
    </citation>
    <scope>NUCLEOTIDE SEQUENCE [LARGE SCALE GENOMIC DNA]</scope>
    <source>
        <strain evidence="1 2">NIES-4017</strain>
    </source>
</reference>